<dbReference type="Pfam" id="PF01471">
    <property type="entry name" value="PG_binding_1"/>
    <property type="match status" value="1"/>
</dbReference>
<gene>
    <name evidence="4" type="ORF">FHS42_000239</name>
</gene>
<evidence type="ECO:0000313" key="4">
    <source>
        <dbReference type="EMBL" id="MBB5933221.1"/>
    </source>
</evidence>
<feature type="region of interest" description="Disordered" evidence="1">
    <location>
        <begin position="166"/>
        <end position="310"/>
    </location>
</feature>
<dbReference type="InterPro" id="IPR002477">
    <property type="entry name" value="Peptidoglycan-bd-like"/>
</dbReference>
<dbReference type="Proteomes" id="UP000588098">
    <property type="component" value="Unassembled WGS sequence"/>
</dbReference>
<feature type="compositionally biased region" description="Pro residues" evidence="1">
    <location>
        <begin position="274"/>
        <end position="291"/>
    </location>
</feature>
<dbReference type="AlphaFoldDB" id="A0A7W9Q408"/>
<dbReference type="InterPro" id="IPR036365">
    <property type="entry name" value="PGBD-like_sf"/>
</dbReference>
<keyword evidence="2" id="KW-1133">Transmembrane helix</keyword>
<name>A0A7W9Q408_9ACTN</name>
<feature type="region of interest" description="Disordered" evidence="1">
    <location>
        <begin position="26"/>
        <end position="145"/>
    </location>
</feature>
<evidence type="ECO:0000259" key="3">
    <source>
        <dbReference type="Pfam" id="PF01471"/>
    </source>
</evidence>
<keyword evidence="5" id="KW-1185">Reference proteome</keyword>
<evidence type="ECO:0000313" key="5">
    <source>
        <dbReference type="Proteomes" id="UP000588098"/>
    </source>
</evidence>
<sequence>MTGELCPHCFAPPRADGRPGCTCAARTGDRPDATATTALHGISEPARSGEQHPADEPPLGGTTGPGGALAPDGSGPHPEDLMLFADEPPPAATGSGPGPDSAGPDGEAHKDGTGGTDGAGGAGDETPDGRPGGRAARPVSHRRRRPVAIVLVAAAIVAVLGTLAFGTGLLGGDGGDDDRGERALPDAHLASPSEALPTWDGKMTSSATPPPSGTATTSPSASPSATRSGSQRPSPKASATPDGRSGAPHASDASTAPPATRPSPTESTGEVGDPPQPPNSPSADPPKPSGPPVLREGDSGPEVAELQDRLRQTWTYGGAADGAYDAGVTDAVHDYQSRHDLAGDPEGVYGPRTRAYLEARTDEP</sequence>
<feature type="compositionally biased region" description="Low complexity" evidence="1">
    <location>
        <begin position="92"/>
        <end position="105"/>
    </location>
</feature>
<proteinExistence type="predicted"/>
<feature type="compositionally biased region" description="Low complexity" evidence="1">
    <location>
        <begin position="213"/>
        <end position="230"/>
    </location>
</feature>
<dbReference type="SUPFAM" id="SSF47090">
    <property type="entry name" value="PGBD-like"/>
    <property type="match status" value="1"/>
</dbReference>
<accession>A0A7W9Q408</accession>
<protein>
    <recommendedName>
        <fullName evidence="3">Peptidoglycan binding-like domain-containing protein</fullName>
    </recommendedName>
</protein>
<feature type="transmembrane region" description="Helical" evidence="2">
    <location>
        <begin position="147"/>
        <end position="170"/>
    </location>
</feature>
<dbReference type="RefSeq" id="WP_184568580.1">
    <property type="nucleotide sequence ID" value="NZ_JACHJL010000001.1"/>
</dbReference>
<dbReference type="Gene3D" id="1.10.101.10">
    <property type="entry name" value="PGBD-like superfamily/PGBD"/>
    <property type="match status" value="1"/>
</dbReference>
<feature type="compositionally biased region" description="Gly residues" evidence="1">
    <location>
        <begin position="113"/>
        <end position="123"/>
    </location>
</feature>
<evidence type="ECO:0000256" key="1">
    <source>
        <dbReference type="SAM" id="MobiDB-lite"/>
    </source>
</evidence>
<organism evidence="4 5">
    <name type="scientific">Streptomyces zagrosensis</name>
    <dbReference type="NCBI Taxonomy" id="1042984"/>
    <lineage>
        <taxon>Bacteria</taxon>
        <taxon>Bacillati</taxon>
        <taxon>Actinomycetota</taxon>
        <taxon>Actinomycetes</taxon>
        <taxon>Kitasatosporales</taxon>
        <taxon>Streptomycetaceae</taxon>
        <taxon>Streptomyces</taxon>
    </lineage>
</organism>
<comment type="caution">
    <text evidence="4">The sequence shown here is derived from an EMBL/GenBank/DDBJ whole genome shotgun (WGS) entry which is preliminary data.</text>
</comment>
<dbReference type="InterPro" id="IPR036366">
    <property type="entry name" value="PGBDSf"/>
</dbReference>
<feature type="domain" description="Peptidoglycan binding-like" evidence="3">
    <location>
        <begin position="299"/>
        <end position="355"/>
    </location>
</feature>
<dbReference type="EMBL" id="JACHJL010000001">
    <property type="protein sequence ID" value="MBB5933221.1"/>
    <property type="molecule type" value="Genomic_DNA"/>
</dbReference>
<evidence type="ECO:0000256" key="2">
    <source>
        <dbReference type="SAM" id="Phobius"/>
    </source>
</evidence>
<reference evidence="4 5" key="1">
    <citation type="submission" date="2020-08" db="EMBL/GenBank/DDBJ databases">
        <title>Genomic Encyclopedia of Type Strains, Phase III (KMG-III): the genomes of soil and plant-associated and newly described type strains.</title>
        <authorList>
            <person name="Whitman W."/>
        </authorList>
    </citation>
    <scope>NUCLEOTIDE SEQUENCE [LARGE SCALE GENOMIC DNA]</scope>
    <source>
        <strain evidence="4 5">CECT 8305</strain>
    </source>
</reference>
<feature type="compositionally biased region" description="Low complexity" evidence="1">
    <location>
        <begin position="247"/>
        <end position="268"/>
    </location>
</feature>
<keyword evidence="2" id="KW-0472">Membrane</keyword>
<keyword evidence="2" id="KW-0812">Transmembrane</keyword>